<proteinExistence type="predicted"/>
<dbReference type="Proteomes" id="UP000829447">
    <property type="component" value="Linkage Group LG14"/>
</dbReference>
<reference evidence="1 2" key="1">
    <citation type="journal article" date="2022" name="bioRxiv">
        <title>An ancient truncated duplication of the anti-Mullerian hormone receptor type 2 gene is a potential conserved master sex determinant in the Pangasiidae catfish family.</title>
        <authorList>
            <person name="Wen M."/>
            <person name="Pan Q."/>
            <person name="Jouanno E."/>
            <person name="Montfort J."/>
            <person name="Zahm M."/>
            <person name="Cabau C."/>
            <person name="Klopp C."/>
            <person name="Iampietro C."/>
            <person name="Roques C."/>
            <person name="Bouchez O."/>
            <person name="Castinel A."/>
            <person name="Donnadieu C."/>
            <person name="Parrinello H."/>
            <person name="Poncet C."/>
            <person name="Belmonte E."/>
            <person name="Gautier V."/>
            <person name="Avarre J.-C."/>
            <person name="Dugue R."/>
            <person name="Gustiano R."/>
            <person name="Ha T.T.T."/>
            <person name="Campet M."/>
            <person name="Sriphairoj K."/>
            <person name="Ribolli J."/>
            <person name="de Almeida F.L."/>
            <person name="Desvignes T."/>
            <person name="Postlethwait J.H."/>
            <person name="Bucao C.F."/>
            <person name="Robinson-Rechavi M."/>
            <person name="Bobe J."/>
            <person name="Herpin A."/>
            <person name="Guiguen Y."/>
        </authorList>
    </citation>
    <scope>NUCLEOTIDE SEQUENCE [LARGE SCALE GENOMIC DNA]</scope>
    <source>
        <strain evidence="1">YG-Dec2019</strain>
    </source>
</reference>
<name>A0ACC5X3U4_PANGG</name>
<evidence type="ECO:0000313" key="2">
    <source>
        <dbReference type="Proteomes" id="UP000829447"/>
    </source>
</evidence>
<sequence length="606" mass="67591">MAASSCPLDDFSCPVCLEILCDPATLPCGHTYCIQCIQKHWDKASAKGQYSCPQCRQVFNPRPSLGRNNMLMEAMKKLRVGEQDKSSPVCASLTPCAVVSVNPSLQPAAGMSDGATGPDEKTTLQGGLYPQLPSTSPKLCPLHKQVLDFYCCDDKESVCDECSLVEHKGHRVVHPDEEKEQELSKKKAKIQRSIQERERIIQTLPQIFQANKTAIQGLQTENLQIFGEVMKSVELMSSQVMELLQAYEVSTYNRVESHRYRLQEEISQLYKQDEELIRLTNSQDSIQFLKTLDTRDGVDVVGNAQLEILPLDSVESGIRSALGDFREGLHDLCKGSLASIFRVVNDAEKTATVLNAQASEKCPNPNNLQAASQNTAPEMTPASSNSNSKPKTTTLQHPAASSANSEKKMTSLSTENPAPKTREEMLKFRFEPTLDRNSAYRHIRLSDGDRKATLRAENQNYPEHTERFVYWRQVMCQEPLAGSPYYWEVEWTGQKVTIGVTYKDIGRSTADDSSRLGHNEHSWSLYWSGTAFSLWHAGKETVLAAPKARRIGVYVDQQAGVLAFYRVSHNQAHQICCVETEFSGALYPGFRFWSGVGSTITICQLG</sequence>
<dbReference type="EMBL" id="CM040467">
    <property type="protein sequence ID" value="MCI4385946.1"/>
    <property type="molecule type" value="Genomic_DNA"/>
</dbReference>
<keyword evidence="2" id="KW-1185">Reference proteome</keyword>
<protein>
    <submittedName>
        <fullName evidence="1">Uncharacterized protein</fullName>
    </submittedName>
</protein>
<gene>
    <name evidence="1" type="ORF">PGIGA_G00056500</name>
</gene>
<comment type="caution">
    <text evidence="1">The sequence shown here is derived from an EMBL/GenBank/DDBJ whole genome shotgun (WGS) entry which is preliminary data.</text>
</comment>
<evidence type="ECO:0000313" key="1">
    <source>
        <dbReference type="EMBL" id="MCI4385946.1"/>
    </source>
</evidence>
<accession>A0ACC5X3U4</accession>
<organism evidence="1 2">
    <name type="scientific">Pangasianodon gigas</name>
    <name type="common">Mekong giant catfish</name>
    <name type="synonym">Pangasius gigas</name>
    <dbReference type="NCBI Taxonomy" id="30993"/>
    <lineage>
        <taxon>Eukaryota</taxon>
        <taxon>Metazoa</taxon>
        <taxon>Chordata</taxon>
        <taxon>Craniata</taxon>
        <taxon>Vertebrata</taxon>
        <taxon>Euteleostomi</taxon>
        <taxon>Actinopterygii</taxon>
        <taxon>Neopterygii</taxon>
        <taxon>Teleostei</taxon>
        <taxon>Ostariophysi</taxon>
        <taxon>Siluriformes</taxon>
        <taxon>Pangasiidae</taxon>
        <taxon>Pangasianodon</taxon>
    </lineage>
</organism>